<dbReference type="AlphaFoldDB" id="A0A8T2UDC2"/>
<protein>
    <submittedName>
        <fullName evidence="1">Uncharacterized protein</fullName>
    </submittedName>
</protein>
<evidence type="ECO:0000313" key="1">
    <source>
        <dbReference type="EMBL" id="KAH7434261.1"/>
    </source>
</evidence>
<keyword evidence="2" id="KW-1185">Reference proteome</keyword>
<sequence>MQLSFINIFCFAIISRDSDSYKVIIPLIQLSSLQMKACNLMTWKTGRILKIDGNSSLYATSLSSLSISQGLQKLGANLTHFLVENIPLRKIFKEAISLLIAIEFWGGGGSFSEGARNIICRFIAANISKEKVARRTKCNAF</sequence>
<organism evidence="1 2">
    <name type="scientific">Ceratopteris richardii</name>
    <name type="common">Triangle waterfern</name>
    <dbReference type="NCBI Taxonomy" id="49495"/>
    <lineage>
        <taxon>Eukaryota</taxon>
        <taxon>Viridiplantae</taxon>
        <taxon>Streptophyta</taxon>
        <taxon>Embryophyta</taxon>
        <taxon>Tracheophyta</taxon>
        <taxon>Polypodiopsida</taxon>
        <taxon>Polypodiidae</taxon>
        <taxon>Polypodiales</taxon>
        <taxon>Pteridineae</taxon>
        <taxon>Pteridaceae</taxon>
        <taxon>Parkerioideae</taxon>
        <taxon>Ceratopteris</taxon>
    </lineage>
</organism>
<evidence type="ECO:0000313" key="2">
    <source>
        <dbReference type="Proteomes" id="UP000825935"/>
    </source>
</evidence>
<reference evidence="1" key="1">
    <citation type="submission" date="2021-08" db="EMBL/GenBank/DDBJ databases">
        <title>WGS assembly of Ceratopteris richardii.</title>
        <authorList>
            <person name="Marchant D.B."/>
            <person name="Chen G."/>
            <person name="Jenkins J."/>
            <person name="Shu S."/>
            <person name="Leebens-Mack J."/>
            <person name="Grimwood J."/>
            <person name="Schmutz J."/>
            <person name="Soltis P."/>
            <person name="Soltis D."/>
            <person name="Chen Z.-H."/>
        </authorList>
    </citation>
    <scope>NUCLEOTIDE SEQUENCE</scope>
    <source>
        <strain evidence="1">Whitten #5841</strain>
        <tissue evidence="1">Leaf</tissue>
    </source>
</reference>
<name>A0A8T2UDC2_CERRI</name>
<dbReference type="Proteomes" id="UP000825935">
    <property type="component" value="Chromosome 6"/>
</dbReference>
<dbReference type="EMBL" id="CM035411">
    <property type="protein sequence ID" value="KAH7434261.1"/>
    <property type="molecule type" value="Genomic_DNA"/>
</dbReference>
<gene>
    <name evidence="1" type="ORF">KP509_06G008000</name>
</gene>
<accession>A0A8T2UDC2</accession>
<proteinExistence type="predicted"/>
<comment type="caution">
    <text evidence="1">The sequence shown here is derived from an EMBL/GenBank/DDBJ whole genome shotgun (WGS) entry which is preliminary data.</text>
</comment>